<dbReference type="InterPro" id="IPR005119">
    <property type="entry name" value="LysR_subst-bd"/>
</dbReference>
<dbReference type="Pfam" id="PF03466">
    <property type="entry name" value="LysR_substrate"/>
    <property type="match status" value="1"/>
</dbReference>
<evidence type="ECO:0000256" key="1">
    <source>
        <dbReference type="ARBA" id="ARBA00009437"/>
    </source>
</evidence>
<dbReference type="PANTHER" id="PTHR30346:SF28">
    <property type="entry name" value="HTH-TYPE TRANSCRIPTIONAL REGULATOR CYNR"/>
    <property type="match status" value="1"/>
</dbReference>
<sequence>MTRIDLLRAFVILGEAGNYTTAADRLGISQPTLTKQIARLEDILGQLLFHRSRQGTELTDFGRQFLAEAQPMVREADLVWARGLRMAAGQTGRLAIGFTFSALDVMTRALIAYRETFPDVEISFDVISSQSQLPMLREHRLDVAFARWQDSPDLSACVVSSDGLAFVYPASRAGEIDSIDSTAVRHLPFIRLKREIAPGFEGAVQRLFDGKGIEPVVTHWVNESLVQLRMVEAGLGVAIMHGSAVASLIDRSRLVVQPIDGPNLGWQTAMYWRSAEKKPVVLQFLKIAQEIAAERR</sequence>
<accession>A0A964DZ88</accession>
<dbReference type="FunFam" id="1.10.10.10:FF:000001">
    <property type="entry name" value="LysR family transcriptional regulator"/>
    <property type="match status" value="1"/>
</dbReference>
<evidence type="ECO:0000313" key="6">
    <source>
        <dbReference type="EMBL" id="MCB8875867.1"/>
    </source>
</evidence>
<comment type="similarity">
    <text evidence="1">Belongs to the LysR transcriptional regulatory family.</text>
</comment>
<reference evidence="6" key="1">
    <citation type="journal article" date="2021" name="Microorganisms">
        <title>Acidisoma silvae sp. nov. and Acidisomacellulosilytica sp. nov., Two Acidophilic Bacteria Isolated from Decaying Wood, Hydrolyzing Cellulose and Producing Poly-3-hydroxybutyrate.</title>
        <authorList>
            <person name="Mieszkin S."/>
            <person name="Pouder E."/>
            <person name="Uroz S."/>
            <person name="Simon-Colin C."/>
            <person name="Alain K."/>
        </authorList>
    </citation>
    <scope>NUCLEOTIDE SEQUENCE</scope>
    <source>
        <strain evidence="6">HW T2.11</strain>
    </source>
</reference>
<proteinExistence type="inferred from homology"/>
<keyword evidence="2" id="KW-0805">Transcription regulation</keyword>
<dbReference type="PANTHER" id="PTHR30346">
    <property type="entry name" value="TRANSCRIPTIONAL DUAL REGULATOR HCAR-RELATED"/>
    <property type="match status" value="1"/>
</dbReference>
<comment type="caution">
    <text evidence="6">The sequence shown here is derived from an EMBL/GenBank/DDBJ whole genome shotgun (WGS) entry which is preliminary data.</text>
</comment>
<evidence type="ECO:0000259" key="5">
    <source>
        <dbReference type="PROSITE" id="PS50931"/>
    </source>
</evidence>
<dbReference type="AlphaFoldDB" id="A0A964DZ88"/>
<dbReference type="Gene3D" id="1.10.10.10">
    <property type="entry name" value="Winged helix-like DNA-binding domain superfamily/Winged helix DNA-binding domain"/>
    <property type="match status" value="1"/>
</dbReference>
<evidence type="ECO:0000256" key="3">
    <source>
        <dbReference type="ARBA" id="ARBA00023125"/>
    </source>
</evidence>
<dbReference type="Pfam" id="PF00126">
    <property type="entry name" value="HTH_1"/>
    <property type="match status" value="1"/>
</dbReference>
<keyword evidence="4" id="KW-0804">Transcription</keyword>
<evidence type="ECO:0000256" key="4">
    <source>
        <dbReference type="ARBA" id="ARBA00023163"/>
    </source>
</evidence>
<dbReference type="EMBL" id="JAESVB010000004">
    <property type="protein sequence ID" value="MCB8875867.1"/>
    <property type="molecule type" value="Genomic_DNA"/>
</dbReference>
<dbReference type="GO" id="GO:0003677">
    <property type="term" value="F:DNA binding"/>
    <property type="evidence" value="ECO:0007669"/>
    <property type="project" value="UniProtKB-KW"/>
</dbReference>
<gene>
    <name evidence="6" type="ORF">ASILVAE211_11805</name>
</gene>
<dbReference type="InterPro" id="IPR000847">
    <property type="entry name" value="LysR_HTH_N"/>
</dbReference>
<dbReference type="InterPro" id="IPR036388">
    <property type="entry name" value="WH-like_DNA-bd_sf"/>
</dbReference>
<reference evidence="6" key="2">
    <citation type="submission" date="2021-01" db="EMBL/GenBank/DDBJ databases">
        <authorList>
            <person name="Mieszkin S."/>
            <person name="Pouder E."/>
            <person name="Alain K."/>
        </authorList>
    </citation>
    <scope>NUCLEOTIDE SEQUENCE</scope>
    <source>
        <strain evidence="6">HW T2.11</strain>
    </source>
</reference>
<dbReference type="GO" id="GO:0032993">
    <property type="term" value="C:protein-DNA complex"/>
    <property type="evidence" value="ECO:0007669"/>
    <property type="project" value="TreeGrafter"/>
</dbReference>
<dbReference type="PRINTS" id="PR00039">
    <property type="entry name" value="HTHLYSR"/>
</dbReference>
<feature type="domain" description="HTH lysR-type" evidence="5">
    <location>
        <begin position="1"/>
        <end position="59"/>
    </location>
</feature>
<protein>
    <submittedName>
        <fullName evidence="6">LysR family transcriptional regulator</fullName>
    </submittedName>
</protein>
<dbReference type="PROSITE" id="PS50931">
    <property type="entry name" value="HTH_LYSR"/>
    <property type="match status" value="1"/>
</dbReference>
<organism evidence="6 7">
    <name type="scientific">Acidisoma silvae</name>
    <dbReference type="NCBI Taxonomy" id="2802396"/>
    <lineage>
        <taxon>Bacteria</taxon>
        <taxon>Pseudomonadati</taxon>
        <taxon>Pseudomonadota</taxon>
        <taxon>Alphaproteobacteria</taxon>
        <taxon>Acetobacterales</taxon>
        <taxon>Acidocellaceae</taxon>
        <taxon>Acidisoma</taxon>
    </lineage>
</organism>
<keyword evidence="3" id="KW-0238">DNA-binding</keyword>
<evidence type="ECO:0000256" key="2">
    <source>
        <dbReference type="ARBA" id="ARBA00023015"/>
    </source>
</evidence>
<dbReference type="InterPro" id="IPR036390">
    <property type="entry name" value="WH_DNA-bd_sf"/>
</dbReference>
<evidence type="ECO:0000313" key="7">
    <source>
        <dbReference type="Proteomes" id="UP000708298"/>
    </source>
</evidence>
<dbReference type="RefSeq" id="WP_227321514.1">
    <property type="nucleotide sequence ID" value="NZ_JAESVB010000004.1"/>
</dbReference>
<dbReference type="GO" id="GO:0003700">
    <property type="term" value="F:DNA-binding transcription factor activity"/>
    <property type="evidence" value="ECO:0007669"/>
    <property type="project" value="InterPro"/>
</dbReference>
<dbReference type="Gene3D" id="3.40.190.10">
    <property type="entry name" value="Periplasmic binding protein-like II"/>
    <property type="match status" value="2"/>
</dbReference>
<dbReference type="SUPFAM" id="SSF46785">
    <property type="entry name" value="Winged helix' DNA-binding domain"/>
    <property type="match status" value="1"/>
</dbReference>
<keyword evidence="7" id="KW-1185">Reference proteome</keyword>
<dbReference type="SUPFAM" id="SSF53850">
    <property type="entry name" value="Periplasmic binding protein-like II"/>
    <property type="match status" value="1"/>
</dbReference>
<name>A0A964DZ88_9PROT</name>
<dbReference type="CDD" id="cd08414">
    <property type="entry name" value="PBP2_LTTR_aromatics_like"/>
    <property type="match status" value="1"/>
</dbReference>
<dbReference type="Proteomes" id="UP000708298">
    <property type="component" value="Unassembled WGS sequence"/>
</dbReference>